<evidence type="ECO:0000313" key="1">
    <source>
        <dbReference type="Ensembl" id="ENSSMRP00000019431.1"/>
    </source>
</evidence>
<keyword evidence="2" id="KW-1185">Reference proteome</keyword>
<accession>A0A8D0DRG1</accession>
<dbReference type="Proteomes" id="UP000694421">
    <property type="component" value="Unplaced"/>
</dbReference>
<name>A0A8D0DRG1_SALMN</name>
<protein>
    <recommendedName>
        <fullName evidence="3">Reverse transcriptase domain-containing protein</fullName>
    </recommendedName>
</protein>
<reference evidence="1" key="2">
    <citation type="submission" date="2025-09" db="UniProtKB">
        <authorList>
            <consortium name="Ensembl"/>
        </authorList>
    </citation>
    <scope>IDENTIFICATION</scope>
</reference>
<dbReference type="PANTHER" id="PTHR31635:SF196">
    <property type="entry name" value="REVERSE TRANSCRIPTASE DOMAIN-CONTAINING PROTEIN-RELATED"/>
    <property type="match status" value="1"/>
</dbReference>
<evidence type="ECO:0000313" key="2">
    <source>
        <dbReference type="Proteomes" id="UP000694421"/>
    </source>
</evidence>
<dbReference type="GeneTree" id="ENSGT00960000190980"/>
<proteinExistence type="predicted"/>
<dbReference type="PANTHER" id="PTHR31635">
    <property type="entry name" value="REVERSE TRANSCRIPTASE DOMAIN-CONTAINING PROTEIN-RELATED"/>
    <property type="match status" value="1"/>
</dbReference>
<reference evidence="1" key="1">
    <citation type="submission" date="2025-08" db="UniProtKB">
        <authorList>
            <consortium name="Ensembl"/>
        </authorList>
    </citation>
    <scope>IDENTIFICATION</scope>
</reference>
<dbReference type="AlphaFoldDB" id="A0A8D0DRG1"/>
<dbReference type="Ensembl" id="ENSSMRT00000022795.1">
    <property type="protein sequence ID" value="ENSSMRP00000019431.1"/>
    <property type="gene ID" value="ENSSMRG00000015152.1"/>
</dbReference>
<organism evidence="1 2">
    <name type="scientific">Salvator merianae</name>
    <name type="common">Argentine black and white tegu</name>
    <name type="synonym">Tupinambis merianae</name>
    <dbReference type="NCBI Taxonomy" id="96440"/>
    <lineage>
        <taxon>Eukaryota</taxon>
        <taxon>Metazoa</taxon>
        <taxon>Chordata</taxon>
        <taxon>Craniata</taxon>
        <taxon>Vertebrata</taxon>
        <taxon>Euteleostomi</taxon>
        <taxon>Lepidosauria</taxon>
        <taxon>Squamata</taxon>
        <taxon>Bifurcata</taxon>
        <taxon>Unidentata</taxon>
        <taxon>Episquamata</taxon>
        <taxon>Laterata</taxon>
        <taxon>Teiioidea</taxon>
        <taxon>Teiidae</taxon>
        <taxon>Salvator</taxon>
    </lineage>
</organism>
<evidence type="ECO:0008006" key="3">
    <source>
        <dbReference type="Google" id="ProtNLM"/>
    </source>
</evidence>
<sequence length="93" mass="11068">MSHNEVQAALIFLDAKKAFDNLNWNFMFNLLDTMNFGENFTKWIRAIYTTQSAQLTIHGEVTQKIFNTKRYKTRMPTLTTFIYIGVRDQKRRI</sequence>